<dbReference type="OrthoDB" id="9807753at2"/>
<evidence type="ECO:0000256" key="5">
    <source>
        <dbReference type="ARBA" id="ARBA00023125"/>
    </source>
</evidence>
<organism evidence="9 10">
    <name type="scientific">Hornefia porci</name>
    <dbReference type="NCBI Taxonomy" id="2652292"/>
    <lineage>
        <taxon>Bacteria</taxon>
        <taxon>Bacillati</taxon>
        <taxon>Bacillota</taxon>
        <taxon>Clostridia</taxon>
        <taxon>Peptostreptococcales</taxon>
        <taxon>Anaerovoracaceae</taxon>
        <taxon>Hornefia</taxon>
    </lineage>
</organism>
<evidence type="ECO:0000256" key="6">
    <source>
        <dbReference type="ARBA" id="ARBA00023163"/>
    </source>
</evidence>
<dbReference type="RefSeq" id="WP_075712195.1">
    <property type="nucleotide sequence ID" value="NZ_MJIE01000001.1"/>
</dbReference>
<dbReference type="CDD" id="cd16321">
    <property type="entry name" value="MraZ_C"/>
    <property type="match status" value="1"/>
</dbReference>
<evidence type="ECO:0000256" key="4">
    <source>
        <dbReference type="ARBA" id="ARBA00023015"/>
    </source>
</evidence>
<evidence type="ECO:0000313" key="9">
    <source>
        <dbReference type="EMBL" id="OLR55196.1"/>
    </source>
</evidence>
<name>A0A1Q9JG32_9FIRM</name>
<dbReference type="PROSITE" id="PS51740">
    <property type="entry name" value="SPOVT_ABRB"/>
    <property type="match status" value="2"/>
</dbReference>
<sequence>MFMGTYYNSIDAKNRLIVPSKHRDQLAGKCVLTKGLDTCLYIYSMNEWDKLTEKIAELPESDPKVREYIRDHYANAVECEFDKQGRIVIPQPLIDYAKITKELVTMGAMKKIEIWSREVWETPDNEGSMQTEDYSEALAKYNF</sequence>
<feature type="domain" description="SpoVT-AbrB" evidence="8">
    <location>
        <begin position="5"/>
        <end position="47"/>
    </location>
</feature>
<dbReference type="GeneID" id="303114444"/>
<dbReference type="NCBIfam" id="TIGR00242">
    <property type="entry name" value="division/cell wall cluster transcriptional repressor MraZ"/>
    <property type="match status" value="1"/>
</dbReference>
<comment type="subunit">
    <text evidence="7">Forms oligomers.</text>
</comment>
<dbReference type="HAMAP" id="MF_01008">
    <property type="entry name" value="MraZ"/>
    <property type="match status" value="1"/>
</dbReference>
<dbReference type="CDD" id="cd16320">
    <property type="entry name" value="MraZ_N"/>
    <property type="match status" value="1"/>
</dbReference>
<dbReference type="GO" id="GO:0000976">
    <property type="term" value="F:transcription cis-regulatory region binding"/>
    <property type="evidence" value="ECO:0007669"/>
    <property type="project" value="TreeGrafter"/>
</dbReference>
<keyword evidence="9" id="KW-0132">Cell division</keyword>
<keyword evidence="5 7" id="KW-0238">DNA-binding</keyword>
<feature type="domain" description="SpoVT-AbrB" evidence="8">
    <location>
        <begin position="76"/>
        <end position="119"/>
    </location>
</feature>
<evidence type="ECO:0000259" key="8">
    <source>
        <dbReference type="PROSITE" id="PS51740"/>
    </source>
</evidence>
<dbReference type="InterPro" id="IPR035642">
    <property type="entry name" value="MraZ_N"/>
</dbReference>
<keyword evidence="3" id="KW-0677">Repeat</keyword>
<reference evidence="9 10" key="1">
    <citation type="journal article" date="2016" name="Appl. Environ. Microbiol.">
        <title>Function and Phylogeny of Bacterial Butyryl Coenzyme A:Acetate Transferases and Their Diversity in the Proximal Colon of Swine.</title>
        <authorList>
            <person name="Trachsel J."/>
            <person name="Bayles D.O."/>
            <person name="Looft T."/>
            <person name="Levine U.Y."/>
            <person name="Allen H.K."/>
        </authorList>
    </citation>
    <scope>NUCLEOTIDE SEQUENCE [LARGE SCALE GENOMIC DNA]</scope>
    <source>
        <strain evidence="9 10">68-3-10</strain>
    </source>
</reference>
<dbReference type="GO" id="GO:0051301">
    <property type="term" value="P:cell division"/>
    <property type="evidence" value="ECO:0007669"/>
    <property type="project" value="UniProtKB-KW"/>
</dbReference>
<comment type="similarity">
    <text evidence="7">Belongs to the MraZ family.</text>
</comment>
<dbReference type="InterPro" id="IPR007159">
    <property type="entry name" value="SpoVT-AbrB_dom"/>
</dbReference>
<dbReference type="GO" id="GO:2000143">
    <property type="term" value="P:negative regulation of DNA-templated transcription initiation"/>
    <property type="evidence" value="ECO:0007669"/>
    <property type="project" value="TreeGrafter"/>
</dbReference>
<keyword evidence="2 7" id="KW-0963">Cytoplasm</keyword>
<keyword evidence="9" id="KW-0131">Cell cycle</keyword>
<evidence type="ECO:0000313" key="10">
    <source>
        <dbReference type="Proteomes" id="UP000187404"/>
    </source>
</evidence>
<dbReference type="GO" id="GO:0003700">
    <property type="term" value="F:DNA-binding transcription factor activity"/>
    <property type="evidence" value="ECO:0007669"/>
    <property type="project" value="UniProtKB-UniRule"/>
</dbReference>
<dbReference type="STRING" id="1261640.BHK98_03430"/>
<protein>
    <recommendedName>
        <fullName evidence="1 7">Transcriptional regulator MraZ</fullName>
    </recommendedName>
</protein>
<dbReference type="Pfam" id="PF02381">
    <property type="entry name" value="MraZ"/>
    <property type="match status" value="2"/>
</dbReference>
<dbReference type="Proteomes" id="UP000187404">
    <property type="component" value="Unassembled WGS sequence"/>
</dbReference>
<dbReference type="InterPro" id="IPR037914">
    <property type="entry name" value="SpoVT-AbrB_sf"/>
</dbReference>
<dbReference type="GO" id="GO:0005737">
    <property type="term" value="C:cytoplasm"/>
    <property type="evidence" value="ECO:0007669"/>
    <property type="project" value="UniProtKB-UniRule"/>
</dbReference>
<comment type="caution">
    <text evidence="9">The sequence shown here is derived from an EMBL/GenBank/DDBJ whole genome shotgun (WGS) entry which is preliminary data.</text>
</comment>
<dbReference type="SUPFAM" id="SSF89447">
    <property type="entry name" value="AbrB/MazE/MraZ-like"/>
    <property type="match status" value="1"/>
</dbReference>
<dbReference type="InterPro" id="IPR020603">
    <property type="entry name" value="MraZ_dom"/>
</dbReference>
<comment type="subcellular location">
    <subcellularLocation>
        <location evidence="7">Cytoplasm</location>
        <location evidence="7">Nucleoid</location>
    </subcellularLocation>
</comment>
<evidence type="ECO:0000256" key="1">
    <source>
        <dbReference type="ARBA" id="ARBA00013860"/>
    </source>
</evidence>
<evidence type="ECO:0000256" key="3">
    <source>
        <dbReference type="ARBA" id="ARBA00022737"/>
    </source>
</evidence>
<dbReference type="InterPro" id="IPR003444">
    <property type="entry name" value="MraZ"/>
</dbReference>
<proteinExistence type="inferred from homology"/>
<dbReference type="AlphaFoldDB" id="A0A1Q9JG32"/>
<dbReference type="GO" id="GO:0009295">
    <property type="term" value="C:nucleoid"/>
    <property type="evidence" value="ECO:0007669"/>
    <property type="project" value="UniProtKB-SubCell"/>
</dbReference>
<evidence type="ECO:0000256" key="7">
    <source>
        <dbReference type="HAMAP-Rule" id="MF_01008"/>
    </source>
</evidence>
<dbReference type="EMBL" id="MJIE01000001">
    <property type="protein sequence ID" value="OLR55196.1"/>
    <property type="molecule type" value="Genomic_DNA"/>
</dbReference>
<keyword evidence="10" id="KW-1185">Reference proteome</keyword>
<accession>A0A1Q9JG32</accession>
<dbReference type="InterPro" id="IPR035644">
    <property type="entry name" value="MraZ_C"/>
</dbReference>
<keyword evidence="6 7" id="KW-0804">Transcription</keyword>
<dbReference type="InterPro" id="IPR038619">
    <property type="entry name" value="MraZ_sf"/>
</dbReference>
<evidence type="ECO:0000256" key="2">
    <source>
        <dbReference type="ARBA" id="ARBA00022490"/>
    </source>
</evidence>
<dbReference type="PANTHER" id="PTHR34701:SF1">
    <property type="entry name" value="TRANSCRIPTIONAL REGULATOR MRAZ"/>
    <property type="match status" value="1"/>
</dbReference>
<keyword evidence="4 7" id="KW-0805">Transcription regulation</keyword>
<dbReference type="PANTHER" id="PTHR34701">
    <property type="entry name" value="TRANSCRIPTIONAL REGULATOR MRAZ"/>
    <property type="match status" value="1"/>
</dbReference>
<gene>
    <name evidence="7" type="primary">mraZ</name>
    <name evidence="9" type="ORF">BHK98_03430</name>
</gene>
<dbReference type="Gene3D" id="3.40.1550.20">
    <property type="entry name" value="Transcriptional regulator MraZ domain"/>
    <property type="match status" value="1"/>
</dbReference>